<dbReference type="Pfam" id="PF04893">
    <property type="entry name" value="Yip1"/>
    <property type="match status" value="1"/>
</dbReference>
<accession>A0ABD5NGK1</accession>
<feature type="transmembrane region" description="Helical" evidence="5">
    <location>
        <begin position="151"/>
        <end position="172"/>
    </location>
</feature>
<dbReference type="GO" id="GO:0016020">
    <property type="term" value="C:membrane"/>
    <property type="evidence" value="ECO:0007669"/>
    <property type="project" value="UniProtKB-SubCell"/>
</dbReference>
<dbReference type="Proteomes" id="UP001595660">
    <property type="component" value="Unassembled WGS sequence"/>
</dbReference>
<evidence type="ECO:0000256" key="4">
    <source>
        <dbReference type="ARBA" id="ARBA00023136"/>
    </source>
</evidence>
<feature type="transmembrane region" description="Helical" evidence="5">
    <location>
        <begin position="21"/>
        <end position="46"/>
    </location>
</feature>
<evidence type="ECO:0000313" key="8">
    <source>
        <dbReference type="Proteomes" id="UP001595660"/>
    </source>
</evidence>
<keyword evidence="8" id="KW-1185">Reference proteome</keyword>
<protein>
    <submittedName>
        <fullName evidence="7">YIP1 family protein</fullName>
    </submittedName>
</protein>
<dbReference type="AlphaFoldDB" id="A0ABD5NGK1"/>
<evidence type="ECO:0000256" key="1">
    <source>
        <dbReference type="ARBA" id="ARBA00004141"/>
    </source>
</evidence>
<evidence type="ECO:0000313" key="7">
    <source>
        <dbReference type="EMBL" id="MFC3478345.1"/>
    </source>
</evidence>
<comment type="subcellular location">
    <subcellularLocation>
        <location evidence="1">Membrane</location>
        <topology evidence="1">Multi-pass membrane protein</topology>
    </subcellularLocation>
</comment>
<feature type="domain" description="Yip1" evidence="6">
    <location>
        <begin position="7"/>
        <end position="200"/>
    </location>
</feature>
<sequence>MAPRTPLRNPRQYFEAHGFRFGPALAAVGAAVVALAGTLLGFAALFSRRLASAGHGDAADAVWSLVWSELFGAVLALFVGWLLLAGVLHLIALATLSHDGSFGETVAVTGWGTAPSVLSTLFAFVVLAVALDGASLTSPEAFAEQFRSTVASTGVVRAVVSFLVATWQLYVYDAGLAVAFDTDSALLPAALVAYGGWLLSLL</sequence>
<keyword evidence="4 5" id="KW-0472">Membrane</keyword>
<evidence type="ECO:0000259" key="6">
    <source>
        <dbReference type="Pfam" id="PF04893"/>
    </source>
</evidence>
<name>A0ABD5NGK1_9EURY</name>
<feature type="transmembrane region" description="Helical" evidence="5">
    <location>
        <begin position="108"/>
        <end position="131"/>
    </location>
</feature>
<evidence type="ECO:0000256" key="5">
    <source>
        <dbReference type="SAM" id="Phobius"/>
    </source>
</evidence>
<keyword evidence="2 5" id="KW-0812">Transmembrane</keyword>
<evidence type="ECO:0000256" key="3">
    <source>
        <dbReference type="ARBA" id="ARBA00022989"/>
    </source>
</evidence>
<feature type="transmembrane region" description="Helical" evidence="5">
    <location>
        <begin position="70"/>
        <end position="96"/>
    </location>
</feature>
<dbReference type="EMBL" id="JBHRWN010000002">
    <property type="protein sequence ID" value="MFC3478345.1"/>
    <property type="molecule type" value="Genomic_DNA"/>
</dbReference>
<organism evidence="7 8">
    <name type="scientific">Halobacterium litoreum</name>
    <dbReference type="NCBI Taxonomy" id="2039234"/>
    <lineage>
        <taxon>Archaea</taxon>
        <taxon>Methanobacteriati</taxon>
        <taxon>Methanobacteriota</taxon>
        <taxon>Stenosarchaea group</taxon>
        <taxon>Halobacteria</taxon>
        <taxon>Halobacteriales</taxon>
        <taxon>Halobacteriaceae</taxon>
        <taxon>Halobacterium</taxon>
    </lineage>
</organism>
<evidence type="ECO:0000256" key="2">
    <source>
        <dbReference type="ARBA" id="ARBA00022692"/>
    </source>
</evidence>
<dbReference type="RefSeq" id="WP_232570543.1">
    <property type="nucleotide sequence ID" value="NZ_CP089466.1"/>
</dbReference>
<gene>
    <name evidence="7" type="ORF">ACFOKC_11505</name>
</gene>
<dbReference type="GeneID" id="69118646"/>
<keyword evidence="3 5" id="KW-1133">Transmembrane helix</keyword>
<dbReference type="InterPro" id="IPR006977">
    <property type="entry name" value="Yip1_dom"/>
</dbReference>
<feature type="transmembrane region" description="Helical" evidence="5">
    <location>
        <begin position="184"/>
        <end position="201"/>
    </location>
</feature>
<comment type="caution">
    <text evidence="7">The sequence shown here is derived from an EMBL/GenBank/DDBJ whole genome shotgun (WGS) entry which is preliminary data.</text>
</comment>
<reference evidence="7 8" key="1">
    <citation type="journal article" date="2019" name="Int. J. Syst. Evol. Microbiol.">
        <title>The Global Catalogue of Microorganisms (GCM) 10K type strain sequencing project: providing services to taxonomists for standard genome sequencing and annotation.</title>
        <authorList>
            <consortium name="The Broad Institute Genomics Platform"/>
            <consortium name="The Broad Institute Genome Sequencing Center for Infectious Disease"/>
            <person name="Wu L."/>
            <person name="Ma J."/>
        </authorList>
    </citation>
    <scope>NUCLEOTIDE SEQUENCE [LARGE SCALE GENOMIC DNA]</scope>
    <source>
        <strain evidence="7 8">CGMCC 1.12562</strain>
    </source>
</reference>
<proteinExistence type="predicted"/>